<name>X1AXP0_9ZZZZ</name>
<dbReference type="EMBL" id="BART01014337">
    <property type="protein sequence ID" value="GAG87525.1"/>
    <property type="molecule type" value="Genomic_DNA"/>
</dbReference>
<reference evidence="1" key="1">
    <citation type="journal article" date="2014" name="Front. Microbiol.">
        <title>High frequency of phylogenetically diverse reductive dehalogenase-homologous genes in deep subseafloor sedimentary metagenomes.</title>
        <authorList>
            <person name="Kawai M."/>
            <person name="Futagami T."/>
            <person name="Toyoda A."/>
            <person name="Takaki Y."/>
            <person name="Nishi S."/>
            <person name="Hori S."/>
            <person name="Arai W."/>
            <person name="Tsubouchi T."/>
            <person name="Morono Y."/>
            <person name="Uchiyama I."/>
            <person name="Ito T."/>
            <person name="Fujiyama A."/>
            <person name="Inagaki F."/>
            <person name="Takami H."/>
        </authorList>
    </citation>
    <scope>NUCLEOTIDE SEQUENCE</scope>
    <source>
        <strain evidence="1">Expedition CK06-06</strain>
    </source>
</reference>
<proteinExistence type="predicted"/>
<protein>
    <submittedName>
        <fullName evidence="1">Uncharacterized protein</fullName>
    </submittedName>
</protein>
<organism evidence="1">
    <name type="scientific">marine sediment metagenome</name>
    <dbReference type="NCBI Taxonomy" id="412755"/>
    <lineage>
        <taxon>unclassified sequences</taxon>
        <taxon>metagenomes</taxon>
        <taxon>ecological metagenomes</taxon>
    </lineage>
</organism>
<gene>
    <name evidence="1" type="ORF">S01H4_28676</name>
</gene>
<accession>X1AXP0</accession>
<comment type="caution">
    <text evidence="1">The sequence shown here is derived from an EMBL/GenBank/DDBJ whole genome shotgun (WGS) entry which is preliminary data.</text>
</comment>
<feature type="non-terminal residue" evidence="1">
    <location>
        <position position="39"/>
    </location>
</feature>
<sequence>MITKKVNNSEEVVDFYKTQIKNISYFIDAGSISKWLINK</sequence>
<evidence type="ECO:0000313" key="1">
    <source>
        <dbReference type="EMBL" id="GAG87525.1"/>
    </source>
</evidence>
<dbReference type="AlphaFoldDB" id="X1AXP0"/>